<comment type="caution">
    <text evidence="2">The sequence shown here is derived from an EMBL/GenBank/DDBJ whole genome shotgun (WGS) entry which is preliminary data.</text>
</comment>
<gene>
    <name evidence="2" type="ORF">PM001_LOCUS20578</name>
</gene>
<dbReference type="Proteomes" id="UP001162060">
    <property type="component" value="Unassembled WGS sequence"/>
</dbReference>
<evidence type="ECO:0000313" key="3">
    <source>
        <dbReference type="Proteomes" id="UP001162060"/>
    </source>
</evidence>
<reference evidence="2" key="1">
    <citation type="submission" date="2024-01" db="EMBL/GenBank/DDBJ databases">
        <authorList>
            <person name="Webb A."/>
        </authorList>
    </citation>
    <scope>NUCLEOTIDE SEQUENCE</scope>
    <source>
        <strain evidence="2">Pm1</strain>
    </source>
</reference>
<proteinExistence type="predicted"/>
<evidence type="ECO:0000256" key="1">
    <source>
        <dbReference type="SAM" id="MobiDB-lite"/>
    </source>
</evidence>
<name>A0AAV1UQA7_9STRA</name>
<feature type="region of interest" description="Disordered" evidence="1">
    <location>
        <begin position="50"/>
        <end position="73"/>
    </location>
</feature>
<dbReference type="EMBL" id="CAKLBY020000221">
    <property type="protein sequence ID" value="CAK7935428.1"/>
    <property type="molecule type" value="Genomic_DNA"/>
</dbReference>
<dbReference type="AlphaFoldDB" id="A0AAV1UQA7"/>
<protein>
    <recommendedName>
        <fullName evidence="4">Reverse transcriptase Ty1/copia-type domain-containing protein</fullName>
    </recommendedName>
</protein>
<evidence type="ECO:0000313" key="2">
    <source>
        <dbReference type="EMBL" id="CAK7935428.1"/>
    </source>
</evidence>
<sequence>MKELGPAKFILGMEIDHDMTAGTLMIKQTRYIDDVANRFGQENARTVDNPCATGLKLPKSQSPASDAERSKMQSRPYRSLIGCLVYITTCTRPDIAFVVTQLSRFLDNPEQQHWSAAIRVLRYFKTTHQHGIIHKSGTSSVSAEAYSDAEWGYNLDDRRSVSGVMIMIGNSPVVFKSKFQRTIALSSAEAGYMALKPMRLGSTVDACDADGHGNGTKERYYDLHVDIRHHFIRKTIKAGTVALAYVDTKRQLADILTKALGSKTFKFLRDANGIQCKETKQ</sequence>
<dbReference type="CDD" id="cd09272">
    <property type="entry name" value="RNase_HI_RT_Ty1"/>
    <property type="match status" value="1"/>
</dbReference>
<dbReference type="PANTHER" id="PTHR11439:SF440">
    <property type="entry name" value="INTEGRASE CATALYTIC DOMAIN-CONTAINING PROTEIN"/>
    <property type="match status" value="1"/>
</dbReference>
<dbReference type="PANTHER" id="PTHR11439">
    <property type="entry name" value="GAG-POL-RELATED RETROTRANSPOSON"/>
    <property type="match status" value="1"/>
</dbReference>
<organism evidence="2 3">
    <name type="scientific">Peronospora matthiolae</name>
    <dbReference type="NCBI Taxonomy" id="2874970"/>
    <lineage>
        <taxon>Eukaryota</taxon>
        <taxon>Sar</taxon>
        <taxon>Stramenopiles</taxon>
        <taxon>Oomycota</taxon>
        <taxon>Peronosporomycetes</taxon>
        <taxon>Peronosporales</taxon>
        <taxon>Peronosporaceae</taxon>
        <taxon>Peronospora</taxon>
    </lineage>
</organism>
<evidence type="ECO:0008006" key="4">
    <source>
        <dbReference type="Google" id="ProtNLM"/>
    </source>
</evidence>
<accession>A0AAV1UQA7</accession>